<dbReference type="PANTHER" id="PTHR20952:SF0">
    <property type="entry name" value="ADP-RIBOSYLATION FACTOR-LIKE PROTEIN 6-INTERACTING PROTEIN 1"/>
    <property type="match status" value="1"/>
</dbReference>
<gene>
    <name evidence="7" type="ORF">GSLYS_00016716001</name>
</gene>
<keyword evidence="4 5" id="KW-0472">Membrane</keyword>
<feature type="transmembrane region" description="Helical" evidence="5">
    <location>
        <begin position="59"/>
        <end position="77"/>
    </location>
</feature>
<dbReference type="GO" id="GO:0016020">
    <property type="term" value="C:membrane"/>
    <property type="evidence" value="ECO:0007669"/>
    <property type="project" value="UniProtKB-SubCell"/>
</dbReference>
<dbReference type="InterPro" id="IPR057282">
    <property type="entry name" value="RETREG1-3-like_RHD"/>
</dbReference>
<dbReference type="AlphaFoldDB" id="A0AAV2IE82"/>
<evidence type="ECO:0000259" key="6">
    <source>
        <dbReference type="Pfam" id="PF24456"/>
    </source>
</evidence>
<keyword evidence="2 5" id="KW-0812">Transmembrane</keyword>
<reference evidence="7 8" key="1">
    <citation type="submission" date="2024-04" db="EMBL/GenBank/DDBJ databases">
        <authorList>
            <consortium name="Genoscope - CEA"/>
            <person name="William W."/>
        </authorList>
    </citation>
    <scope>NUCLEOTIDE SEQUENCE [LARGE SCALE GENOMIC DNA]</scope>
</reference>
<dbReference type="EMBL" id="CAXITT010000530">
    <property type="protein sequence ID" value="CAL1543182.1"/>
    <property type="molecule type" value="Genomic_DNA"/>
</dbReference>
<evidence type="ECO:0000313" key="7">
    <source>
        <dbReference type="EMBL" id="CAL1543182.1"/>
    </source>
</evidence>
<comment type="caution">
    <text evidence="7">The sequence shown here is derived from an EMBL/GenBank/DDBJ whole genome shotgun (WGS) entry which is preliminary data.</text>
</comment>
<sequence length="222" mass="25138">MANFNIVSRKRAQMPNMAEMSFAGGGEFTDEVSDIKRDLSGWKEVLLPLESLLLWNQPYYPAIIVGTTTFLFSLVWYTEMSALTALSFLGMIIGIVDFIVPFMGPTITGYKSWGPKEESDFTAICEKVAGIRQEVIDTWRGLSTMRHQNAKLFFFIVMAILTITAWIGNLIDNLVLFYLIVNFVLLTPGLRHHQLTSKYVQPIIKAMNRVVKATTTVKEKEN</sequence>
<evidence type="ECO:0000256" key="4">
    <source>
        <dbReference type="ARBA" id="ARBA00023136"/>
    </source>
</evidence>
<organism evidence="7 8">
    <name type="scientific">Lymnaea stagnalis</name>
    <name type="common">Great pond snail</name>
    <name type="synonym">Helix stagnalis</name>
    <dbReference type="NCBI Taxonomy" id="6523"/>
    <lineage>
        <taxon>Eukaryota</taxon>
        <taxon>Metazoa</taxon>
        <taxon>Spiralia</taxon>
        <taxon>Lophotrochozoa</taxon>
        <taxon>Mollusca</taxon>
        <taxon>Gastropoda</taxon>
        <taxon>Heterobranchia</taxon>
        <taxon>Euthyneura</taxon>
        <taxon>Panpulmonata</taxon>
        <taxon>Hygrophila</taxon>
        <taxon>Lymnaeoidea</taxon>
        <taxon>Lymnaeidae</taxon>
        <taxon>Lymnaea</taxon>
    </lineage>
</organism>
<evidence type="ECO:0000256" key="1">
    <source>
        <dbReference type="ARBA" id="ARBA00004141"/>
    </source>
</evidence>
<feature type="domain" description="RETREG1-3/ARL6IP-like N-terminal reticulon-homology" evidence="6">
    <location>
        <begin position="42"/>
        <end position="205"/>
    </location>
</feature>
<proteinExistence type="predicted"/>
<accession>A0AAV2IE82</accession>
<dbReference type="PANTHER" id="PTHR20952">
    <property type="entry name" value="ADP-RIBOSYLATION-LIKE FACTOR 6-INTERACTING PROTEIN"/>
    <property type="match status" value="1"/>
</dbReference>
<evidence type="ECO:0000313" key="8">
    <source>
        <dbReference type="Proteomes" id="UP001497497"/>
    </source>
</evidence>
<comment type="subcellular location">
    <subcellularLocation>
        <location evidence="1">Membrane</location>
        <topology evidence="1">Multi-pass membrane protein</topology>
    </subcellularLocation>
</comment>
<keyword evidence="8" id="KW-1185">Reference proteome</keyword>
<evidence type="ECO:0000256" key="3">
    <source>
        <dbReference type="ARBA" id="ARBA00022989"/>
    </source>
</evidence>
<dbReference type="Pfam" id="PF24456">
    <property type="entry name" value="RHD_RETREG1-3"/>
    <property type="match status" value="1"/>
</dbReference>
<dbReference type="GO" id="GO:0005783">
    <property type="term" value="C:endoplasmic reticulum"/>
    <property type="evidence" value="ECO:0007669"/>
    <property type="project" value="UniProtKB-ARBA"/>
</dbReference>
<evidence type="ECO:0000256" key="5">
    <source>
        <dbReference type="SAM" id="Phobius"/>
    </source>
</evidence>
<evidence type="ECO:0000256" key="2">
    <source>
        <dbReference type="ARBA" id="ARBA00022692"/>
    </source>
</evidence>
<dbReference type="InterPro" id="IPR052114">
    <property type="entry name" value="ER_autophagy_membrane_reg"/>
</dbReference>
<name>A0AAV2IE82_LYMST</name>
<dbReference type="Proteomes" id="UP001497497">
    <property type="component" value="Unassembled WGS sequence"/>
</dbReference>
<keyword evidence="3 5" id="KW-1133">Transmembrane helix</keyword>
<protein>
    <recommendedName>
        <fullName evidence="6">RETREG1-3/ARL6IP-like N-terminal reticulon-homology domain-containing protein</fullName>
    </recommendedName>
</protein>
<feature type="transmembrane region" description="Helical" evidence="5">
    <location>
        <begin position="83"/>
        <end position="103"/>
    </location>
</feature>
<feature type="transmembrane region" description="Helical" evidence="5">
    <location>
        <begin position="150"/>
        <end position="168"/>
    </location>
</feature>